<dbReference type="SMART" id="SM00028">
    <property type="entry name" value="TPR"/>
    <property type="match status" value="1"/>
</dbReference>
<dbReference type="SUPFAM" id="SSF103642">
    <property type="entry name" value="Sec-C motif"/>
    <property type="match status" value="1"/>
</dbReference>
<keyword evidence="3" id="KW-1185">Reference proteome</keyword>
<keyword evidence="1" id="KW-0802">TPR repeat</keyword>
<feature type="repeat" description="TPR" evidence="1">
    <location>
        <begin position="181"/>
        <end position="214"/>
    </location>
</feature>
<dbReference type="RefSeq" id="WP_269882467.1">
    <property type="nucleotide sequence ID" value="NZ_JAQAGZ010000010.1"/>
</dbReference>
<protein>
    <submittedName>
        <fullName evidence="2">Tetratricopeptide repeat protein</fullName>
    </submittedName>
</protein>
<comment type="caution">
    <text evidence="2">The sequence shown here is derived from an EMBL/GenBank/DDBJ whole genome shotgun (WGS) entry which is preliminary data.</text>
</comment>
<organism evidence="2 3">
    <name type="scientific">Paenibacillus gyeongsangnamensis</name>
    <dbReference type="NCBI Taxonomy" id="3388067"/>
    <lineage>
        <taxon>Bacteria</taxon>
        <taxon>Bacillati</taxon>
        <taxon>Bacillota</taxon>
        <taxon>Bacilli</taxon>
        <taxon>Bacillales</taxon>
        <taxon>Paenibacillaceae</taxon>
        <taxon>Paenibacillus</taxon>
    </lineage>
</organism>
<dbReference type="PROSITE" id="PS50005">
    <property type="entry name" value="TPR"/>
    <property type="match status" value="1"/>
</dbReference>
<dbReference type="InterPro" id="IPR004027">
    <property type="entry name" value="SEC_C_motif"/>
</dbReference>
<evidence type="ECO:0000256" key="1">
    <source>
        <dbReference type="PROSITE-ProRule" id="PRU00339"/>
    </source>
</evidence>
<reference evidence="2 3" key="1">
    <citation type="submission" date="2022-12" db="EMBL/GenBank/DDBJ databases">
        <title>Draft genome sequence of Paenibacillus sp. dW9.</title>
        <authorList>
            <person name="Choi E.-W."/>
            <person name="Kim D.-U."/>
        </authorList>
    </citation>
    <scope>NUCLEOTIDE SEQUENCE [LARGE SCALE GENOMIC DNA]</scope>
    <source>
        <strain evidence="3">dW9</strain>
    </source>
</reference>
<gene>
    <name evidence="2" type="ORF">O9H85_16255</name>
</gene>
<dbReference type="Proteomes" id="UP001527882">
    <property type="component" value="Unassembled WGS sequence"/>
</dbReference>
<dbReference type="SUPFAM" id="SSF48452">
    <property type="entry name" value="TPR-like"/>
    <property type="match status" value="1"/>
</dbReference>
<dbReference type="Pfam" id="PF02810">
    <property type="entry name" value="SEC-C"/>
    <property type="match status" value="1"/>
</dbReference>
<dbReference type="InterPro" id="IPR019734">
    <property type="entry name" value="TPR_rpt"/>
</dbReference>
<sequence>MPSPHAAINPLLLSTLTGQPLSSIPEKPAVTLLPGVLTKLIAKHKKKINPQFESNKQVLTCGHCGSKGHYDLGFVAIDLELWQKDEKDPTHKSQSAPKDMMDYVQTTGYFRCKQCNSAGDWKLKNPLFIFGLLTGLLSRGREDNSRYMAGKIALYDGSTPKWATDAEENFLNKLRKNDQDGYLWNRLGNLYLKGGRPELAAAAYEKSIQVDPSQVESYYSLGGLLFQVGELEKSAYHSRMMLVYARHYRKMDILQLREILAIGLQNLYDIHVESERKIAFMPTKEELEVLDSFKETAAGVEAPSLALVDLEIFPDDRKSFYPLAEMYMWLRRDEIPASERTLDQYLPGNRKQVPKPVMDRPATQLGTDNRPIVLRVRSEERAEKIYQLCERYDLQCIIGFEYVEDLTDLRIALMQKLSPSNVYAPCPCGSGLKYKFCCANKLKHFDLESFIEEHGTSGGL</sequence>
<dbReference type="InterPro" id="IPR011990">
    <property type="entry name" value="TPR-like_helical_dom_sf"/>
</dbReference>
<name>A0ABT4QAV0_9BACL</name>
<dbReference type="Pfam" id="PF13414">
    <property type="entry name" value="TPR_11"/>
    <property type="match status" value="1"/>
</dbReference>
<accession>A0ABT4QAV0</accession>
<dbReference type="Gene3D" id="1.25.40.10">
    <property type="entry name" value="Tetratricopeptide repeat domain"/>
    <property type="match status" value="1"/>
</dbReference>
<dbReference type="EMBL" id="JAQAGZ010000010">
    <property type="protein sequence ID" value="MCZ8513944.1"/>
    <property type="molecule type" value="Genomic_DNA"/>
</dbReference>
<evidence type="ECO:0000313" key="3">
    <source>
        <dbReference type="Proteomes" id="UP001527882"/>
    </source>
</evidence>
<evidence type="ECO:0000313" key="2">
    <source>
        <dbReference type="EMBL" id="MCZ8513944.1"/>
    </source>
</evidence>
<proteinExistence type="predicted"/>